<evidence type="ECO:0000313" key="2">
    <source>
        <dbReference type="EMBL" id="MDR6969629.1"/>
    </source>
</evidence>
<protein>
    <submittedName>
        <fullName evidence="2">Gliding motility-associated-like protein</fullName>
    </submittedName>
</protein>
<dbReference type="NCBIfam" id="TIGR04131">
    <property type="entry name" value="Bac_Flav_CTERM"/>
    <property type="match status" value="1"/>
</dbReference>
<dbReference type="Pfam" id="PF13585">
    <property type="entry name" value="CHU_C"/>
    <property type="match status" value="1"/>
</dbReference>
<evidence type="ECO:0000256" key="1">
    <source>
        <dbReference type="ARBA" id="ARBA00022729"/>
    </source>
</evidence>
<name>A0ABU1TUS1_9FLAO</name>
<dbReference type="Gene3D" id="2.60.40.1220">
    <property type="match status" value="6"/>
</dbReference>
<dbReference type="InterPro" id="IPR014755">
    <property type="entry name" value="Cu-Rt/internalin_Ig-like"/>
</dbReference>
<gene>
    <name evidence="2" type="ORF">J2X31_003662</name>
</gene>
<proteinExistence type="predicted"/>
<feature type="non-terminal residue" evidence="2">
    <location>
        <position position="1"/>
    </location>
</feature>
<evidence type="ECO:0000313" key="3">
    <source>
        <dbReference type="Proteomes" id="UP001255185"/>
    </source>
</evidence>
<reference evidence="2 3" key="1">
    <citation type="submission" date="2023-07" db="EMBL/GenBank/DDBJ databases">
        <title>Sorghum-associated microbial communities from plants grown in Nebraska, USA.</title>
        <authorList>
            <person name="Schachtman D."/>
        </authorList>
    </citation>
    <scope>NUCLEOTIDE SEQUENCE [LARGE SCALE GENOMIC DNA]</scope>
    <source>
        <strain evidence="2 3">3773</strain>
    </source>
</reference>
<dbReference type="InterPro" id="IPR026341">
    <property type="entry name" value="T9SS_type_B"/>
</dbReference>
<dbReference type="Proteomes" id="UP001255185">
    <property type="component" value="Unassembled WGS sequence"/>
</dbReference>
<keyword evidence="1" id="KW-0732">Signal</keyword>
<sequence length="607" mass="64064">PALDNSATTTYTFTPNSGQCAGSASMTITVNNSTVPTFTQVPSICQGEALSALPVTSNNGIVGTWSPALDNSATTTYTFTPNAGQCAGSANMTITVNNSTVPTFTQVPSICQGETLSALPVTSNNGITGTWSPALDNMATTTYTFTPNSGQCAGSASMTITVNTSVVPSFTSVNPICQGEALSALPVTSNNGITGTWSPALDNMATTTYTFTPNSGQCAGSASMTITVNNSTVPTFTQVPSICQGEALSALPVTSNNGIAGTWSPALDNMATTTYTFTPNAGQCAGSASMTITVNTSVVPTFTQVAPICSGETLSALPVTSNNGITGTWSPAINENVSTVYTFKPNAGQCAATVQMTILVNPLPTPVLKDEFLCINNETGAVLLPKNLNCGLPNTNHSFSWTRDNNPLPTTTNTHLAFVPGVYKVTATNLLTGCSNTATSIVGTSSLAIAEVSVEQDFNRNQTITITVTGGSTNYEFQLDDGIPQESNQFTNIYQGEYEVTIRDKNGCGELVLPVFAMNYPRFFTPNGDGYNDTWSIEGLSQQQDAKIYIFDRYGKLITSINPSQNSSWDGTLNGKQLPSTDYWFTLSYKNRQGTNKEFKAHFSLKR</sequence>
<comment type="caution">
    <text evidence="2">The sequence shown here is derived from an EMBL/GenBank/DDBJ whole genome shotgun (WGS) entry which is preliminary data.</text>
</comment>
<accession>A0ABU1TUS1</accession>
<dbReference type="RefSeq" id="WP_310028890.1">
    <property type="nucleotide sequence ID" value="NZ_JAVDVI010000026.1"/>
</dbReference>
<organism evidence="2 3">
    <name type="scientific">Flavobacterium arsenatis</name>
    <dbReference type="NCBI Taxonomy" id="1484332"/>
    <lineage>
        <taxon>Bacteria</taxon>
        <taxon>Pseudomonadati</taxon>
        <taxon>Bacteroidota</taxon>
        <taxon>Flavobacteriia</taxon>
        <taxon>Flavobacteriales</taxon>
        <taxon>Flavobacteriaceae</taxon>
        <taxon>Flavobacterium</taxon>
    </lineage>
</organism>
<keyword evidence="3" id="KW-1185">Reference proteome</keyword>
<dbReference type="EMBL" id="JAVDVI010000026">
    <property type="protein sequence ID" value="MDR6969629.1"/>
    <property type="molecule type" value="Genomic_DNA"/>
</dbReference>